<protein>
    <submittedName>
        <fullName evidence="1">Uncharacterized protein</fullName>
    </submittedName>
</protein>
<evidence type="ECO:0000313" key="2">
    <source>
        <dbReference type="Proteomes" id="UP000250434"/>
    </source>
</evidence>
<keyword evidence="2" id="KW-1185">Reference proteome</keyword>
<gene>
    <name evidence="1" type="ORF">A4R43_02640</name>
</gene>
<dbReference type="EMBL" id="CP015163">
    <property type="protein sequence ID" value="AXB41551.1"/>
    <property type="molecule type" value="Genomic_DNA"/>
</dbReference>
<dbReference type="Proteomes" id="UP000250434">
    <property type="component" value="Chromosome"/>
</dbReference>
<dbReference type="AlphaFoldDB" id="A0A344L0H7"/>
<evidence type="ECO:0000313" key="1">
    <source>
        <dbReference type="EMBL" id="AXB41551.1"/>
    </source>
</evidence>
<organism evidence="1 2">
    <name type="scientific">Amycolatopsis albispora</name>
    <dbReference type="NCBI Taxonomy" id="1804986"/>
    <lineage>
        <taxon>Bacteria</taxon>
        <taxon>Bacillati</taxon>
        <taxon>Actinomycetota</taxon>
        <taxon>Actinomycetes</taxon>
        <taxon>Pseudonocardiales</taxon>
        <taxon>Pseudonocardiaceae</taxon>
        <taxon>Amycolatopsis</taxon>
    </lineage>
</organism>
<sequence>MLVIERANQGTTDTPRFLVEPPVTRIPLTVDVDLVATSSIRLQSATLGGTATGALKAVFSGTTDQPVSGWRLRIRCAEFGIDYLSDPIR</sequence>
<name>A0A344L0H7_9PSEU</name>
<accession>A0A344L0H7</accession>
<proteinExistence type="predicted"/>
<dbReference type="KEGG" id="aab:A4R43_02640"/>
<reference evidence="1 2" key="1">
    <citation type="submission" date="2016-04" db="EMBL/GenBank/DDBJ databases">
        <title>Complete genome sequence and analysis of deep-sea sediment isolate, Amycolatopsis sp. WP1.</title>
        <authorList>
            <person name="Wang H."/>
            <person name="Chen S."/>
            <person name="Wu Q."/>
        </authorList>
    </citation>
    <scope>NUCLEOTIDE SEQUENCE [LARGE SCALE GENOMIC DNA]</scope>
    <source>
        <strain evidence="1 2">WP1</strain>
    </source>
</reference>